<dbReference type="GeneID" id="87897480"/>
<protein>
    <submittedName>
        <fullName evidence="2">Uncharacterized protein</fullName>
    </submittedName>
</protein>
<evidence type="ECO:0000313" key="2">
    <source>
        <dbReference type="EMBL" id="KAK4644849.1"/>
    </source>
</evidence>
<dbReference type="Proteomes" id="UP001322138">
    <property type="component" value="Unassembled WGS sequence"/>
</dbReference>
<comment type="caution">
    <text evidence="2">The sequence shown here is derived from an EMBL/GenBank/DDBJ whole genome shotgun (WGS) entry which is preliminary data.</text>
</comment>
<gene>
    <name evidence="2" type="ORF">QC761_308550</name>
</gene>
<feature type="region of interest" description="Disordered" evidence="1">
    <location>
        <begin position="133"/>
        <end position="155"/>
    </location>
</feature>
<feature type="region of interest" description="Disordered" evidence="1">
    <location>
        <begin position="81"/>
        <end position="105"/>
    </location>
</feature>
<organism evidence="2 3">
    <name type="scientific">Podospora bellae-mahoneyi</name>
    <dbReference type="NCBI Taxonomy" id="2093777"/>
    <lineage>
        <taxon>Eukaryota</taxon>
        <taxon>Fungi</taxon>
        <taxon>Dikarya</taxon>
        <taxon>Ascomycota</taxon>
        <taxon>Pezizomycotina</taxon>
        <taxon>Sordariomycetes</taxon>
        <taxon>Sordariomycetidae</taxon>
        <taxon>Sordariales</taxon>
        <taxon>Podosporaceae</taxon>
        <taxon>Podospora</taxon>
    </lineage>
</organism>
<name>A0ABR0FP30_9PEZI</name>
<proteinExistence type="predicted"/>
<dbReference type="EMBL" id="JAFFGZ010000005">
    <property type="protein sequence ID" value="KAK4644849.1"/>
    <property type="molecule type" value="Genomic_DNA"/>
</dbReference>
<evidence type="ECO:0000313" key="3">
    <source>
        <dbReference type="Proteomes" id="UP001322138"/>
    </source>
</evidence>
<dbReference type="RefSeq" id="XP_062733825.1">
    <property type="nucleotide sequence ID" value="XM_062877998.1"/>
</dbReference>
<reference evidence="2 3" key="1">
    <citation type="journal article" date="2023" name="bioRxiv">
        <title>High-quality genome assemblies of four members of thePodospora anserinaspecies complex.</title>
        <authorList>
            <person name="Ament-Velasquez S.L."/>
            <person name="Vogan A.A."/>
            <person name="Wallerman O."/>
            <person name="Hartmann F."/>
            <person name="Gautier V."/>
            <person name="Silar P."/>
            <person name="Giraud T."/>
            <person name="Johannesson H."/>
        </authorList>
    </citation>
    <scope>NUCLEOTIDE SEQUENCE [LARGE SCALE GENOMIC DNA]</scope>
    <source>
        <strain evidence="2 3">CBS 112042</strain>
    </source>
</reference>
<sequence>MYGSYGSTSSTSSSYSHSYSPYGSYHTMASPMDIAASPFSTRGLDATCAFPSWPRRESFCEQDSYEGRVSSYISDDDLLGASDMYEDDSSSNGSASPIQSPPTQYPTETELLEMQRERAAYQREVMRLVLAEKEKRKQQAKRRASATKKSKSSKLTAMTPISDAEAWVVDMGYWVSTVPLQPPLTAFLILTHISSSPPSFCDATWSKSLTVLPRQQQQDFPLVSRALGGQTPSE</sequence>
<accession>A0ABR0FP30</accession>
<evidence type="ECO:0000256" key="1">
    <source>
        <dbReference type="SAM" id="MobiDB-lite"/>
    </source>
</evidence>
<feature type="compositionally biased region" description="Basic residues" evidence="1">
    <location>
        <begin position="138"/>
        <end position="152"/>
    </location>
</feature>
<keyword evidence="3" id="KW-1185">Reference proteome</keyword>